<dbReference type="Proteomes" id="UP000769157">
    <property type="component" value="Unassembled WGS sequence"/>
</dbReference>
<sequence length="223" mass="25104">MKKQSKVQKPAKPASNSLKQTEARKKQVFKTVLAHPFSQRNIWPAVSPELQTDVVDLLCSALREIGTYNQLSASERTKMSLKEPEISQYVLYGFNNCMKALENQAKLIRADKFDPQQDTALQYLFVCKIDMTTPLLFQHFPVLSRYSAVKLIQLPKSTNQRLQQALGLKKPTEVLVLSQGAAKMYPALAKLAGSVDDVDIGFLNNGPFKANIKHILTHQTFKK</sequence>
<dbReference type="InterPro" id="IPR013241">
    <property type="entry name" value="RNase_P_Pop3"/>
</dbReference>
<dbReference type="GO" id="GO:0005655">
    <property type="term" value="C:nucleolar ribonuclease P complex"/>
    <property type="evidence" value="ECO:0007669"/>
    <property type="project" value="TreeGrafter"/>
</dbReference>
<dbReference type="GO" id="GO:0034965">
    <property type="term" value="P:intronic box C/D snoRNA processing"/>
    <property type="evidence" value="ECO:0007669"/>
    <property type="project" value="TreeGrafter"/>
</dbReference>
<dbReference type="EMBL" id="JAEUBE010000511">
    <property type="protein sequence ID" value="KAH3660143.1"/>
    <property type="molecule type" value="Genomic_DNA"/>
</dbReference>
<comment type="caution">
    <text evidence="2">The sequence shown here is derived from an EMBL/GenBank/DDBJ whole genome shotgun (WGS) entry which is preliminary data.</text>
</comment>
<gene>
    <name evidence="2" type="ORF">OGAPHI_007348</name>
</gene>
<dbReference type="GeneID" id="70239312"/>
<dbReference type="PANTHER" id="PTHR28272">
    <property type="entry name" value="RIBONUCLEASES P/MRP PROTEIN SUBUNIT POP3"/>
    <property type="match status" value="1"/>
</dbReference>
<evidence type="ECO:0000313" key="3">
    <source>
        <dbReference type="Proteomes" id="UP000769157"/>
    </source>
</evidence>
<evidence type="ECO:0000313" key="2">
    <source>
        <dbReference type="EMBL" id="KAH3660143.1"/>
    </source>
</evidence>
<protein>
    <submittedName>
        <fullName evidence="2">Uncharacterized protein</fullName>
    </submittedName>
</protein>
<accession>A0A9P8NTM2</accession>
<dbReference type="Pfam" id="PF08228">
    <property type="entry name" value="RNase_P_pop3"/>
    <property type="match status" value="1"/>
</dbReference>
<reference evidence="2" key="1">
    <citation type="journal article" date="2021" name="Open Biol.">
        <title>Shared evolutionary footprints suggest mitochondrial oxidative damage underlies multiple complex I losses in fungi.</title>
        <authorList>
            <person name="Schikora-Tamarit M.A."/>
            <person name="Marcet-Houben M."/>
            <person name="Nosek J."/>
            <person name="Gabaldon T."/>
        </authorList>
    </citation>
    <scope>NUCLEOTIDE SEQUENCE</scope>
    <source>
        <strain evidence="2">CBS6075</strain>
    </source>
</reference>
<organism evidence="2 3">
    <name type="scientific">Ogataea philodendri</name>
    <dbReference type="NCBI Taxonomy" id="1378263"/>
    <lineage>
        <taxon>Eukaryota</taxon>
        <taxon>Fungi</taxon>
        <taxon>Dikarya</taxon>
        <taxon>Ascomycota</taxon>
        <taxon>Saccharomycotina</taxon>
        <taxon>Pichiomycetes</taxon>
        <taxon>Pichiales</taxon>
        <taxon>Pichiaceae</taxon>
        <taxon>Ogataea</taxon>
    </lineage>
</organism>
<dbReference type="GO" id="GO:0004526">
    <property type="term" value="F:ribonuclease P activity"/>
    <property type="evidence" value="ECO:0007669"/>
    <property type="project" value="TreeGrafter"/>
</dbReference>
<dbReference type="AlphaFoldDB" id="A0A9P8NTM2"/>
<reference evidence="2" key="2">
    <citation type="submission" date="2021-01" db="EMBL/GenBank/DDBJ databases">
        <authorList>
            <person name="Schikora-Tamarit M.A."/>
        </authorList>
    </citation>
    <scope>NUCLEOTIDE SEQUENCE</scope>
    <source>
        <strain evidence="2">CBS6075</strain>
    </source>
</reference>
<dbReference type="GO" id="GO:0000172">
    <property type="term" value="C:ribonuclease MRP complex"/>
    <property type="evidence" value="ECO:0007669"/>
    <property type="project" value="TreeGrafter"/>
</dbReference>
<dbReference type="PANTHER" id="PTHR28272:SF1">
    <property type="entry name" value="RIBONUCLEASES P_MRP PROTEIN SUBUNIT POP3"/>
    <property type="match status" value="1"/>
</dbReference>
<evidence type="ECO:0000256" key="1">
    <source>
        <dbReference type="SAM" id="MobiDB-lite"/>
    </source>
</evidence>
<proteinExistence type="predicted"/>
<name>A0A9P8NTM2_9ASCO</name>
<dbReference type="GO" id="GO:0008033">
    <property type="term" value="P:tRNA processing"/>
    <property type="evidence" value="ECO:0007669"/>
    <property type="project" value="InterPro"/>
</dbReference>
<dbReference type="GO" id="GO:0005829">
    <property type="term" value="C:cytosol"/>
    <property type="evidence" value="ECO:0007669"/>
    <property type="project" value="TreeGrafter"/>
</dbReference>
<dbReference type="OrthoDB" id="20109at2759"/>
<dbReference type="GO" id="GO:0000171">
    <property type="term" value="F:ribonuclease MRP activity"/>
    <property type="evidence" value="ECO:0007669"/>
    <property type="project" value="TreeGrafter"/>
</dbReference>
<feature type="region of interest" description="Disordered" evidence="1">
    <location>
        <begin position="1"/>
        <end position="22"/>
    </location>
</feature>
<dbReference type="GO" id="GO:0006364">
    <property type="term" value="P:rRNA processing"/>
    <property type="evidence" value="ECO:0007669"/>
    <property type="project" value="InterPro"/>
</dbReference>
<keyword evidence="3" id="KW-1185">Reference proteome</keyword>
<dbReference type="RefSeq" id="XP_046057854.1">
    <property type="nucleotide sequence ID" value="XM_046208734.1"/>
</dbReference>